<evidence type="ECO:0000313" key="5">
    <source>
        <dbReference type="Proteomes" id="UP001150001"/>
    </source>
</evidence>
<dbReference type="GeneID" id="78078242"/>
<comment type="caution">
    <text evidence="3">The sequence shown here is derived from an EMBL/GenBank/DDBJ whole genome shotgun (WGS) entry which is preliminary data.</text>
</comment>
<feature type="chain" id="PRO_5044550514" description="ATPase" evidence="1">
    <location>
        <begin position="25"/>
        <end position="188"/>
    </location>
</feature>
<protein>
    <recommendedName>
        <fullName evidence="6">ATPase</fullName>
    </recommendedName>
</protein>
<evidence type="ECO:0000313" key="3">
    <source>
        <dbReference type="EMBL" id="OAM98035.1"/>
    </source>
</evidence>
<proteinExistence type="predicted"/>
<reference evidence="3 4" key="1">
    <citation type="submission" date="2016-03" db="EMBL/GenBank/DDBJ databases">
        <title>Draft genome sequence of the Vibrio tubiashii subs. europaeus.</title>
        <authorList>
            <person name="Spinard E."/>
            <person name="Dubert J."/>
            <person name="Nelson D.R."/>
            <person name="Barja J.L."/>
        </authorList>
    </citation>
    <scope>NUCLEOTIDE SEQUENCE [LARGE SCALE GENOMIC DNA]</scope>
    <source>
        <strain evidence="4">PP-638</strain>
        <strain evidence="3">PP2-638</strain>
    </source>
</reference>
<name>A0A178J8B6_9VIBR</name>
<dbReference type="Proteomes" id="UP000094761">
    <property type="component" value="Unassembled WGS sequence"/>
</dbReference>
<dbReference type="EMBL" id="JAPFIT010000010">
    <property type="protein sequence ID" value="MDC5739088.1"/>
    <property type="molecule type" value="Genomic_DNA"/>
</dbReference>
<organism evidence="3 4">
    <name type="scientific">Vibrio europaeus</name>
    <dbReference type="NCBI Taxonomy" id="300876"/>
    <lineage>
        <taxon>Bacteria</taxon>
        <taxon>Pseudomonadati</taxon>
        <taxon>Pseudomonadota</taxon>
        <taxon>Gammaproteobacteria</taxon>
        <taxon>Vibrionales</taxon>
        <taxon>Vibrionaceae</taxon>
        <taxon>Vibrio</taxon>
        <taxon>Vibrio oreintalis group</taxon>
    </lineage>
</organism>
<feature type="signal peptide" evidence="1">
    <location>
        <begin position="1"/>
        <end position="24"/>
    </location>
</feature>
<evidence type="ECO:0000313" key="4">
    <source>
        <dbReference type="Proteomes" id="UP000094761"/>
    </source>
</evidence>
<dbReference type="EMBL" id="LUAX01000007">
    <property type="protein sequence ID" value="OAM98035.1"/>
    <property type="molecule type" value="Genomic_DNA"/>
</dbReference>
<reference evidence="2" key="2">
    <citation type="submission" date="2022-11" db="EMBL/GenBank/DDBJ databases">
        <title>Role of the vibriolysin VemA secreted by the emergent pathogen Vibrio europaeus in the colonization of Manila clam mucus.</title>
        <authorList>
            <person name="Martinez C."/>
            <person name="Rodriguez S."/>
            <person name="Vences A."/>
            <person name="Barja J.L."/>
            <person name="Toranzo A.E."/>
            <person name="Dubert J."/>
        </authorList>
    </citation>
    <scope>NUCLEOTIDE SEQUENCE</scope>
    <source>
        <strain evidence="2">3454</strain>
    </source>
</reference>
<keyword evidence="5" id="KW-1185">Reference proteome</keyword>
<evidence type="ECO:0008006" key="6">
    <source>
        <dbReference type="Google" id="ProtNLM"/>
    </source>
</evidence>
<dbReference type="OrthoDB" id="5880124at2"/>
<dbReference type="Proteomes" id="UP001150001">
    <property type="component" value="Unassembled WGS sequence"/>
</dbReference>
<gene>
    <name evidence="3" type="ORF">AZ468_21160</name>
    <name evidence="2" type="ORF">OPW20_03360</name>
</gene>
<accession>A0A178J8B6</accession>
<keyword evidence="1" id="KW-0732">Signal</keyword>
<evidence type="ECO:0000256" key="1">
    <source>
        <dbReference type="SAM" id="SignalP"/>
    </source>
</evidence>
<dbReference type="AlphaFoldDB" id="A0A178J8B6"/>
<dbReference type="RefSeq" id="WP_069669191.1">
    <property type="nucleotide sequence ID" value="NZ_CP180206.1"/>
</dbReference>
<sequence>MKWHSINITIAAALLITLPYGVNSAHCDAESWNRALILQQELDQKYNFHATRFNQFLQIHQAQPFLYQEFTADELKGLWQSDNHTFHQHMQTQAQASGVVISRINEEKRLLDPLVNQASAMEKRWLSISKHCKKSGSQSNVISGWQYSQANQAMRKDIESLISKLTILEGRYRNEVEALENAKPKPQN</sequence>
<evidence type="ECO:0000313" key="2">
    <source>
        <dbReference type="EMBL" id="MDC5739088.1"/>
    </source>
</evidence>